<feature type="domain" description="Helicase C-terminal" evidence="10">
    <location>
        <begin position="331"/>
        <end position="509"/>
    </location>
</feature>
<organism evidence="11 12">
    <name type="scientific">Sphaceloma murrayae</name>
    <dbReference type="NCBI Taxonomy" id="2082308"/>
    <lineage>
        <taxon>Eukaryota</taxon>
        <taxon>Fungi</taxon>
        <taxon>Dikarya</taxon>
        <taxon>Ascomycota</taxon>
        <taxon>Pezizomycotina</taxon>
        <taxon>Dothideomycetes</taxon>
        <taxon>Dothideomycetidae</taxon>
        <taxon>Myriangiales</taxon>
        <taxon>Elsinoaceae</taxon>
        <taxon>Sphaceloma</taxon>
    </lineage>
</organism>
<sequence length="676" mass="72768">MRLSPWRCAAALPRAASFAGVGRSRCPINSLKTSQVSCQQQIAPKASLARFFSTTRRQNEAPPALPKITRFDELAQQNLVHDNIVNAVTGRMGLETMTEVQSATIRSALQGTDVIAQAKTGTGKTLAFLIPLLQRMVQNDPDLARSTYRPPRTSADDIRGIIISPTRELAEQIAEEARKVVKGTAIVVQAAVGGTMKGQMLRQMQRQGCHLLVGTPGRLEDIFSDERSGVAAPDLKALVLDEADRLLDQGFWPDIQRLIQLLPQREKMDRQTLMFSATIPREVVSIVRQTLKPGFQFVRVVGENDAPTTERVKQSLVIARSYENQLPAVLEIAQKAIAAHKASPDTLPFKAIAYFRSTAEVTLAANIFRNLSTSKSNKLDAFGMFDPGSSHPLDPCKIYSIHSRLTQAQRTTASESFRRASSAILFSSDVTARGLDFPNVTHVLQVGGPQDRESYIHRIGRTARAGKEGQGWIIVTEDQVNEVDRMLRNIPINEDTSLESAQGELTPESTGPAAMIREAAKRTGMADKAAVYQTLLFAQGGNKRAKAAAVNAMALNQWGMSEPPAVKGGLAAKLGFNNVPGVRVMNESEERRFNSSSDGGRFGGGRSDGRFGGGDRGRSFGGDRSGGGFGRDRSGGGFGRDRQGGGGFGNRGGGGFGRGGSGGGGRFESPIASAFD</sequence>
<comment type="domain">
    <text evidence="7">The Q motif is unique to and characteristic of the DEAD box family of RNA helicases and controls ATP binding and hydrolysis.</text>
</comment>
<dbReference type="InterPro" id="IPR014001">
    <property type="entry name" value="Helicase_ATP-bd"/>
</dbReference>
<comment type="similarity">
    <text evidence="6">Belongs to the DEAD box helicase family.</text>
</comment>
<dbReference type="InterPro" id="IPR011545">
    <property type="entry name" value="DEAD/DEAH_box_helicase_dom"/>
</dbReference>
<keyword evidence="4 6" id="KW-0067">ATP-binding</keyword>
<dbReference type="InParanoid" id="A0A2K1QJN0"/>
<evidence type="ECO:0000259" key="10">
    <source>
        <dbReference type="PROSITE" id="PS51194"/>
    </source>
</evidence>
<dbReference type="OrthoDB" id="193716at2759"/>
<dbReference type="GO" id="GO:0005524">
    <property type="term" value="F:ATP binding"/>
    <property type="evidence" value="ECO:0007669"/>
    <property type="project" value="UniProtKB-UniRule"/>
</dbReference>
<dbReference type="GO" id="GO:0003724">
    <property type="term" value="F:RNA helicase activity"/>
    <property type="evidence" value="ECO:0007669"/>
    <property type="project" value="UniProtKB-EC"/>
</dbReference>
<evidence type="ECO:0000313" key="12">
    <source>
        <dbReference type="Proteomes" id="UP000243797"/>
    </source>
</evidence>
<comment type="caution">
    <text evidence="11">The sequence shown here is derived from an EMBL/GenBank/DDBJ whole genome shotgun (WGS) entry which is preliminary data.</text>
</comment>
<dbReference type="Pfam" id="PF00270">
    <property type="entry name" value="DEAD"/>
    <property type="match status" value="1"/>
</dbReference>
<feature type="compositionally biased region" description="Basic and acidic residues" evidence="8">
    <location>
        <begin position="630"/>
        <end position="643"/>
    </location>
</feature>
<dbReference type="STRING" id="2082308.A0A2K1QJN0"/>
<dbReference type="PROSITE" id="PS51194">
    <property type="entry name" value="HELICASE_CTER"/>
    <property type="match status" value="1"/>
</dbReference>
<name>A0A2K1QJN0_9PEZI</name>
<evidence type="ECO:0000256" key="1">
    <source>
        <dbReference type="ARBA" id="ARBA00022741"/>
    </source>
</evidence>
<evidence type="ECO:0000256" key="6">
    <source>
        <dbReference type="RuleBase" id="RU000492"/>
    </source>
</evidence>
<dbReference type="PROSITE" id="PS00039">
    <property type="entry name" value="DEAD_ATP_HELICASE"/>
    <property type="match status" value="1"/>
</dbReference>
<dbReference type="GO" id="GO:0016787">
    <property type="term" value="F:hydrolase activity"/>
    <property type="evidence" value="ECO:0007669"/>
    <property type="project" value="UniProtKB-KW"/>
</dbReference>
<dbReference type="InterPro" id="IPR000629">
    <property type="entry name" value="RNA-helicase_DEAD-box_CS"/>
</dbReference>
<accession>A0A2K1QJN0</accession>
<evidence type="ECO:0000256" key="5">
    <source>
        <dbReference type="ARBA" id="ARBA00022884"/>
    </source>
</evidence>
<dbReference type="EMBL" id="NKHZ01000081">
    <property type="protein sequence ID" value="PNS15063.1"/>
    <property type="molecule type" value="Genomic_DNA"/>
</dbReference>
<dbReference type="SUPFAM" id="SSF52540">
    <property type="entry name" value="P-loop containing nucleoside triphosphate hydrolases"/>
    <property type="match status" value="2"/>
</dbReference>
<protein>
    <recommendedName>
        <fullName evidence="7">ATP-dependent RNA helicase</fullName>
        <ecNumber evidence="7">3.6.4.13</ecNumber>
    </recommendedName>
</protein>
<dbReference type="SMART" id="SM00490">
    <property type="entry name" value="HELICc"/>
    <property type="match status" value="1"/>
</dbReference>
<dbReference type="CDD" id="cd18787">
    <property type="entry name" value="SF2_C_DEAD"/>
    <property type="match status" value="1"/>
</dbReference>
<evidence type="ECO:0000259" key="9">
    <source>
        <dbReference type="PROSITE" id="PS51192"/>
    </source>
</evidence>
<dbReference type="AlphaFoldDB" id="A0A2K1QJN0"/>
<feature type="compositionally biased region" description="Gly residues" evidence="8">
    <location>
        <begin position="619"/>
        <end position="629"/>
    </location>
</feature>
<dbReference type="InterPro" id="IPR001650">
    <property type="entry name" value="Helicase_C-like"/>
</dbReference>
<keyword evidence="5 7" id="KW-0694">RNA-binding</keyword>
<evidence type="ECO:0000256" key="2">
    <source>
        <dbReference type="ARBA" id="ARBA00022801"/>
    </source>
</evidence>
<feature type="compositionally biased region" description="Gly residues" evidence="8">
    <location>
        <begin position="644"/>
        <end position="666"/>
    </location>
</feature>
<evidence type="ECO:0000256" key="8">
    <source>
        <dbReference type="SAM" id="MobiDB-lite"/>
    </source>
</evidence>
<reference evidence="11 12" key="1">
    <citation type="submission" date="2017-06" db="EMBL/GenBank/DDBJ databases">
        <title>Draft genome sequence of a variant of Elsinoe murrayae.</title>
        <authorList>
            <person name="Cheng Q."/>
        </authorList>
    </citation>
    <scope>NUCLEOTIDE SEQUENCE [LARGE SCALE GENOMIC DNA]</scope>
    <source>
        <strain evidence="11 12">CQ-2017a</strain>
    </source>
</reference>
<dbReference type="GO" id="GO:0003723">
    <property type="term" value="F:RNA binding"/>
    <property type="evidence" value="ECO:0007669"/>
    <property type="project" value="UniProtKB-UniRule"/>
</dbReference>
<dbReference type="Pfam" id="PF00271">
    <property type="entry name" value="Helicase_C"/>
    <property type="match status" value="1"/>
</dbReference>
<feature type="compositionally biased region" description="Basic and acidic residues" evidence="8">
    <location>
        <begin position="607"/>
        <end position="618"/>
    </location>
</feature>
<evidence type="ECO:0000256" key="7">
    <source>
        <dbReference type="RuleBase" id="RU365068"/>
    </source>
</evidence>
<evidence type="ECO:0000313" key="11">
    <source>
        <dbReference type="EMBL" id="PNS15063.1"/>
    </source>
</evidence>
<keyword evidence="1 6" id="KW-0547">Nucleotide-binding</keyword>
<evidence type="ECO:0000256" key="3">
    <source>
        <dbReference type="ARBA" id="ARBA00022806"/>
    </source>
</evidence>
<comment type="catalytic activity">
    <reaction evidence="7">
        <text>ATP + H2O = ADP + phosphate + H(+)</text>
        <dbReference type="Rhea" id="RHEA:13065"/>
        <dbReference type="ChEBI" id="CHEBI:15377"/>
        <dbReference type="ChEBI" id="CHEBI:15378"/>
        <dbReference type="ChEBI" id="CHEBI:30616"/>
        <dbReference type="ChEBI" id="CHEBI:43474"/>
        <dbReference type="ChEBI" id="CHEBI:456216"/>
        <dbReference type="EC" id="3.6.4.13"/>
    </reaction>
</comment>
<gene>
    <name evidence="11" type="ORF">CAC42_2292</name>
</gene>
<dbReference type="PANTHER" id="PTHR24031">
    <property type="entry name" value="RNA HELICASE"/>
    <property type="match status" value="1"/>
</dbReference>
<dbReference type="Proteomes" id="UP000243797">
    <property type="component" value="Unassembled WGS sequence"/>
</dbReference>
<dbReference type="PROSITE" id="PS51192">
    <property type="entry name" value="HELICASE_ATP_BIND_1"/>
    <property type="match status" value="1"/>
</dbReference>
<keyword evidence="3 6" id="KW-0347">Helicase</keyword>
<dbReference type="CDD" id="cd17964">
    <property type="entry name" value="DEADc_MSS116"/>
    <property type="match status" value="1"/>
</dbReference>
<dbReference type="Gene3D" id="3.40.50.300">
    <property type="entry name" value="P-loop containing nucleotide triphosphate hydrolases"/>
    <property type="match status" value="2"/>
</dbReference>
<dbReference type="SMART" id="SM00487">
    <property type="entry name" value="DEXDc"/>
    <property type="match status" value="1"/>
</dbReference>
<proteinExistence type="inferred from homology"/>
<feature type="domain" description="Helicase ATP-binding" evidence="9">
    <location>
        <begin position="105"/>
        <end position="297"/>
    </location>
</feature>
<keyword evidence="12" id="KW-1185">Reference proteome</keyword>
<keyword evidence="2 6" id="KW-0378">Hydrolase</keyword>
<dbReference type="InterPro" id="IPR027417">
    <property type="entry name" value="P-loop_NTPase"/>
</dbReference>
<dbReference type="EC" id="3.6.4.13" evidence="7"/>
<comment type="function">
    <text evidence="7">RNA helicase.</text>
</comment>
<evidence type="ECO:0000256" key="4">
    <source>
        <dbReference type="ARBA" id="ARBA00022840"/>
    </source>
</evidence>
<feature type="region of interest" description="Disordered" evidence="8">
    <location>
        <begin position="587"/>
        <end position="676"/>
    </location>
</feature>